<feature type="non-terminal residue" evidence="1">
    <location>
        <position position="87"/>
    </location>
</feature>
<dbReference type="EMBL" id="CAJOBR010003801">
    <property type="protein sequence ID" value="CAF4753124.1"/>
    <property type="molecule type" value="Genomic_DNA"/>
</dbReference>
<evidence type="ECO:0000313" key="2">
    <source>
        <dbReference type="Proteomes" id="UP000663848"/>
    </source>
</evidence>
<evidence type="ECO:0000313" key="1">
    <source>
        <dbReference type="EMBL" id="CAF4753124.1"/>
    </source>
</evidence>
<organism evidence="1 2">
    <name type="scientific">Rotaria socialis</name>
    <dbReference type="NCBI Taxonomy" id="392032"/>
    <lineage>
        <taxon>Eukaryota</taxon>
        <taxon>Metazoa</taxon>
        <taxon>Spiralia</taxon>
        <taxon>Gnathifera</taxon>
        <taxon>Rotifera</taxon>
        <taxon>Eurotatoria</taxon>
        <taxon>Bdelloidea</taxon>
        <taxon>Philodinida</taxon>
        <taxon>Philodinidae</taxon>
        <taxon>Rotaria</taxon>
    </lineage>
</organism>
<dbReference type="Proteomes" id="UP000663848">
    <property type="component" value="Unassembled WGS sequence"/>
</dbReference>
<protein>
    <submittedName>
        <fullName evidence="1">Uncharacterized protein</fullName>
    </submittedName>
</protein>
<name>A0A821LKZ2_9BILA</name>
<accession>A0A821LKZ2</accession>
<dbReference type="AlphaFoldDB" id="A0A821LKZ2"/>
<gene>
    <name evidence="1" type="ORF">QYT958_LOCUS21124</name>
</gene>
<comment type="caution">
    <text evidence="1">The sequence shown here is derived from an EMBL/GenBank/DDBJ whole genome shotgun (WGS) entry which is preliminary data.</text>
</comment>
<reference evidence="1" key="1">
    <citation type="submission" date="2021-02" db="EMBL/GenBank/DDBJ databases">
        <authorList>
            <person name="Nowell W R."/>
        </authorList>
    </citation>
    <scope>NUCLEOTIDE SEQUENCE</scope>
</reference>
<proteinExistence type="predicted"/>
<sequence>MSQENSFPIVNETLLTSLKSSNDEGNQILSSIVLNKLKNHDDDDDWKSVDSDHDININEKQENLTITNNSGWANFDAFQTNVNPNSE</sequence>